<evidence type="ECO:0000256" key="9">
    <source>
        <dbReference type="ARBA" id="ARBA00022989"/>
    </source>
</evidence>
<feature type="domain" description="TIR" evidence="14">
    <location>
        <begin position="775"/>
        <end position="916"/>
    </location>
</feature>
<evidence type="ECO:0000313" key="15">
    <source>
        <dbReference type="EMBL" id="QHX39613.1"/>
    </source>
</evidence>
<dbReference type="SMART" id="SM00082">
    <property type="entry name" value="LRRCT"/>
    <property type="match status" value="1"/>
</dbReference>
<evidence type="ECO:0000256" key="2">
    <source>
        <dbReference type="ARBA" id="ARBA00009634"/>
    </source>
</evidence>
<evidence type="ECO:0000256" key="10">
    <source>
        <dbReference type="ARBA" id="ARBA00023136"/>
    </source>
</evidence>
<dbReference type="InterPro" id="IPR001611">
    <property type="entry name" value="Leu-rich_rpt"/>
</dbReference>
<dbReference type="InterPro" id="IPR003591">
    <property type="entry name" value="Leu-rich_rpt_typical-subtyp"/>
</dbReference>
<evidence type="ECO:0000256" key="1">
    <source>
        <dbReference type="ARBA" id="ARBA00004479"/>
    </source>
</evidence>
<dbReference type="Gene3D" id="3.80.10.10">
    <property type="entry name" value="Ribonuclease Inhibitor"/>
    <property type="match status" value="5"/>
</dbReference>
<keyword evidence="5" id="KW-0812">Transmembrane</keyword>
<proteinExistence type="evidence at transcript level"/>
<evidence type="ECO:0000256" key="3">
    <source>
        <dbReference type="ARBA" id="ARBA00022588"/>
    </source>
</evidence>
<dbReference type="InterPro" id="IPR035897">
    <property type="entry name" value="Toll_tir_struct_dom_sf"/>
</dbReference>
<dbReference type="GO" id="GO:0005886">
    <property type="term" value="C:plasma membrane"/>
    <property type="evidence" value="ECO:0007669"/>
    <property type="project" value="TreeGrafter"/>
</dbReference>
<keyword evidence="3" id="KW-0399">Innate immunity</keyword>
<keyword evidence="13" id="KW-0395">Inflammatory response</keyword>
<dbReference type="Gene3D" id="3.40.50.10140">
    <property type="entry name" value="Toll/interleukin-1 receptor homology (TIR) domain"/>
    <property type="match status" value="1"/>
</dbReference>
<dbReference type="SUPFAM" id="SSF52200">
    <property type="entry name" value="Toll/Interleukin receptor TIR domain"/>
    <property type="match status" value="1"/>
</dbReference>
<dbReference type="GO" id="GO:0002224">
    <property type="term" value="P:toll-like receptor signaling pathway"/>
    <property type="evidence" value="ECO:0007669"/>
    <property type="project" value="TreeGrafter"/>
</dbReference>
<dbReference type="PRINTS" id="PR00019">
    <property type="entry name" value="LEURICHRPT"/>
</dbReference>
<dbReference type="GO" id="GO:0006954">
    <property type="term" value="P:inflammatory response"/>
    <property type="evidence" value="ECO:0007669"/>
    <property type="project" value="UniProtKB-KW"/>
</dbReference>
<dbReference type="GO" id="GO:0045087">
    <property type="term" value="P:innate immune response"/>
    <property type="evidence" value="ECO:0007669"/>
    <property type="project" value="UniProtKB-KW"/>
</dbReference>
<keyword evidence="4" id="KW-0433">Leucine-rich repeat</keyword>
<keyword evidence="10" id="KW-0472">Membrane</keyword>
<dbReference type="AlphaFoldDB" id="A0A6C0PI43"/>
<dbReference type="InterPro" id="IPR032675">
    <property type="entry name" value="LRR_dom_sf"/>
</dbReference>
<evidence type="ECO:0000256" key="12">
    <source>
        <dbReference type="ARBA" id="ARBA00023180"/>
    </source>
</evidence>
<evidence type="ECO:0000256" key="7">
    <source>
        <dbReference type="ARBA" id="ARBA00022737"/>
    </source>
</evidence>
<keyword evidence="6" id="KW-0732">Signal</keyword>
<evidence type="ECO:0000256" key="4">
    <source>
        <dbReference type="ARBA" id="ARBA00022614"/>
    </source>
</evidence>
<dbReference type="PROSITE" id="PS51450">
    <property type="entry name" value="LRR"/>
    <property type="match status" value="6"/>
</dbReference>
<accession>A0A6C0PI43</accession>
<name>A0A6C0PI43_9TELE</name>
<dbReference type="SUPFAM" id="SSF52058">
    <property type="entry name" value="L domain-like"/>
    <property type="match status" value="1"/>
</dbReference>
<dbReference type="Pfam" id="PF13855">
    <property type="entry name" value="LRR_8"/>
    <property type="match status" value="3"/>
</dbReference>
<keyword evidence="9" id="KW-1133">Transmembrane helix</keyword>
<dbReference type="PANTHER" id="PTHR24365">
    <property type="entry name" value="TOLL-LIKE RECEPTOR"/>
    <property type="match status" value="1"/>
</dbReference>
<organism evidence="15">
    <name type="scientific">Gymnocypris eckloni</name>
    <name type="common">Yellow River scaleless carp</name>
    <dbReference type="NCBI Taxonomy" id="263515"/>
    <lineage>
        <taxon>Eukaryota</taxon>
        <taxon>Metazoa</taxon>
        <taxon>Chordata</taxon>
        <taxon>Craniata</taxon>
        <taxon>Vertebrata</taxon>
        <taxon>Euteleostomi</taxon>
        <taxon>Actinopterygii</taxon>
        <taxon>Neopterygii</taxon>
        <taxon>Teleostei</taxon>
        <taxon>Ostariophysi</taxon>
        <taxon>Cypriniformes</taxon>
        <taxon>Cyprinidae</taxon>
        <taxon>Schizopygopsinae</taxon>
        <taxon>Gymnocypris</taxon>
    </lineage>
</organism>
<protein>
    <submittedName>
        <fullName evidence="15">Toll-like receptor 22b</fullName>
    </submittedName>
</protein>
<evidence type="ECO:0000256" key="5">
    <source>
        <dbReference type="ARBA" id="ARBA00022692"/>
    </source>
</evidence>
<dbReference type="SMART" id="SM00365">
    <property type="entry name" value="LRR_SD22"/>
    <property type="match status" value="6"/>
</dbReference>
<comment type="similarity">
    <text evidence="2">Belongs to the Toll-like receptor family.</text>
</comment>
<keyword evidence="11 15" id="KW-0675">Receptor</keyword>
<keyword evidence="8" id="KW-0391">Immunity</keyword>
<dbReference type="SUPFAM" id="SSF52047">
    <property type="entry name" value="RNI-like"/>
    <property type="match status" value="1"/>
</dbReference>
<keyword evidence="7" id="KW-0677">Repeat</keyword>
<comment type="subcellular location">
    <subcellularLocation>
        <location evidence="1">Membrane</location>
        <topology evidence="1">Single-pass type I membrane protein</topology>
    </subcellularLocation>
</comment>
<evidence type="ECO:0000256" key="13">
    <source>
        <dbReference type="ARBA" id="ARBA00023198"/>
    </source>
</evidence>
<dbReference type="SMART" id="SM00255">
    <property type="entry name" value="TIR"/>
    <property type="match status" value="1"/>
</dbReference>
<gene>
    <name evidence="15" type="primary">TLR22b</name>
</gene>
<dbReference type="PANTHER" id="PTHR24365:SF522">
    <property type="entry name" value="LOW QUALITY PROTEIN: TOLL-LIKE RECEPTOR 13-RELATED"/>
    <property type="match status" value="1"/>
</dbReference>
<dbReference type="EMBL" id="MN106009">
    <property type="protein sequence ID" value="QHX39613.1"/>
    <property type="molecule type" value="mRNA"/>
</dbReference>
<dbReference type="FunFam" id="3.80.10.10:FF:000770">
    <property type="entry name" value="Uncharacterized protein"/>
    <property type="match status" value="1"/>
</dbReference>
<dbReference type="InterPro" id="IPR000483">
    <property type="entry name" value="Cys-rich_flank_reg_C"/>
</dbReference>
<dbReference type="FunFam" id="3.40.50.10140:FF:000001">
    <property type="entry name" value="Toll-like receptor 2"/>
    <property type="match status" value="1"/>
</dbReference>
<dbReference type="Pfam" id="PF01582">
    <property type="entry name" value="TIR"/>
    <property type="match status" value="1"/>
</dbReference>
<dbReference type="GO" id="GO:0038023">
    <property type="term" value="F:signaling receptor activity"/>
    <property type="evidence" value="ECO:0007669"/>
    <property type="project" value="TreeGrafter"/>
</dbReference>
<dbReference type="SMART" id="SM00369">
    <property type="entry name" value="LRR_TYP"/>
    <property type="match status" value="14"/>
</dbReference>
<evidence type="ECO:0000259" key="14">
    <source>
        <dbReference type="PROSITE" id="PS50104"/>
    </source>
</evidence>
<evidence type="ECO:0000256" key="11">
    <source>
        <dbReference type="ARBA" id="ARBA00023170"/>
    </source>
</evidence>
<evidence type="ECO:0000256" key="8">
    <source>
        <dbReference type="ARBA" id="ARBA00022859"/>
    </source>
</evidence>
<dbReference type="InterPro" id="IPR000157">
    <property type="entry name" value="TIR_dom"/>
</dbReference>
<evidence type="ECO:0000256" key="6">
    <source>
        <dbReference type="ARBA" id="ARBA00022729"/>
    </source>
</evidence>
<keyword evidence="12" id="KW-0325">Glycoprotein</keyword>
<reference evidence="15" key="1">
    <citation type="submission" date="2019-06" db="EMBL/GenBank/DDBJ databases">
        <title>Duplication of toll-like receptor 22 in teleost fishes.</title>
        <authorList>
            <person name="Delin Q."/>
        </authorList>
    </citation>
    <scope>NUCLEOTIDE SEQUENCE</scope>
    <source>
        <tissue evidence="15">Kidney</tissue>
    </source>
</reference>
<dbReference type="PROSITE" id="PS50104">
    <property type="entry name" value="TIR"/>
    <property type="match status" value="1"/>
</dbReference>
<sequence length="935" mass="107496">MSKREHGLCFKKYCSLTSWLLYCCCFFINIVNGYSIKNCTVRGSLKYSQNINVFCDKRSLCFVPGNIPDKTTYLDISDNVIQKIIKEYFSQLDNLRSLNVRHNKIKDVEEGAFSSLGALQELNLANNRLTDILGGMFQNLGNLTVLQLNENSITNISISSFSPLISLRKVNLSRNLLKKISKVQPLFLLPQLQELQIGSNGFTYFQTSEVSNISLRLKVLDLFQNPLKEFSITANIFPHLDSLNLAFITENMTWDVQDNRYLQSVQHLNLSGIQLPLEKITDLLQTLNSSLVSLKLHFLGDVKVRAFIRNVCLISPLKFLGLQWNNITSISKDEMQFCTHLAELDLSNNRLYSVPAVVSSLPGLYFLDLTFNNIKNISRVDFANLTQLRTLQIYSNDISFVEELAFNDLKKLATLMIGSNKISFNGYFKKDLQKLESLDLANNKLDSVHKGDFDSLKSLKNLSLPDNQISFIEAGSFSRLTNLIFLNLQSNKLSQSSINTSVFSRLPNLKTLLLNNNYISYDSQDNLAQPPFKHLKKLKTLNIFSQGHKGMRYLPSNLFQGLRYLEELQAENLNINSLHPDTFNYTPYLWALDLSRNEFISLTTKIFLPLQVLKTLHLSKTGLQSLEFLINANLSKLHLLHVSKNALSVINETLIQSLPTLIYLDLRGNYLSCDCTNAWFVNWTIRSNDTEVESAFELTCNYPDKLKGHKLLDLDVGSCNVDVGFFCFISTFTLLSVTLLGSFLFHFLKWQVIYAYYLFLDFLHDNKQQGKPNGLQYDAFISYNVHDELWVMRELLPQLEGEQGWKLCLHHRDFEPGKPIMDNIVDGIYSSRKTICVISRHYLESEWCSREIQVASFRLFDEKKDVLILVFLENIPSHQLSPYYRMKRLIQKKTYLSWPKPGEDTRFFWQKLRVALETKGTSEMDHPIGWDFGVI</sequence>